<reference evidence="2 4" key="1">
    <citation type="submission" date="2017-12" db="EMBL/GenBank/DDBJ databases">
        <authorList>
            <person name="Paulsen S."/>
            <person name="Gram L.K."/>
        </authorList>
    </citation>
    <scope>NUCLEOTIDE SEQUENCE [LARGE SCALE GENOMIC DNA]</scope>
    <source>
        <strain evidence="2 4">S2231</strain>
        <strain evidence="1">S2233</strain>
    </source>
</reference>
<evidence type="ECO:0000313" key="2">
    <source>
        <dbReference type="EMBL" id="TMP53641.1"/>
    </source>
</evidence>
<dbReference type="OrthoDB" id="9775346at2"/>
<dbReference type="Proteomes" id="UP000307706">
    <property type="component" value="Unassembled WGS sequence"/>
</dbReference>
<dbReference type="SUPFAM" id="SSF48371">
    <property type="entry name" value="ARM repeat"/>
    <property type="match status" value="1"/>
</dbReference>
<organism evidence="2 4">
    <name type="scientific">Pseudoalteromonas citrea</name>
    <dbReference type="NCBI Taxonomy" id="43655"/>
    <lineage>
        <taxon>Bacteria</taxon>
        <taxon>Pseudomonadati</taxon>
        <taxon>Pseudomonadota</taxon>
        <taxon>Gammaproteobacteria</taxon>
        <taxon>Alteromonadales</taxon>
        <taxon>Pseudoalteromonadaceae</taxon>
        <taxon>Pseudoalteromonas</taxon>
    </lineage>
</organism>
<dbReference type="EMBL" id="PNCK01000067">
    <property type="protein sequence ID" value="TMP40795.1"/>
    <property type="molecule type" value="Genomic_DNA"/>
</dbReference>
<evidence type="ECO:0000313" key="1">
    <source>
        <dbReference type="EMBL" id="TMP40795.1"/>
    </source>
</evidence>
<dbReference type="Gene3D" id="1.25.10.90">
    <property type="match status" value="1"/>
</dbReference>
<dbReference type="AlphaFoldDB" id="A0A5S3XIE9"/>
<dbReference type="InterPro" id="IPR016024">
    <property type="entry name" value="ARM-type_fold"/>
</dbReference>
<dbReference type="PANTHER" id="PTHR34070:SF1">
    <property type="entry name" value="DNA ALKYLATION REPAIR PROTEIN"/>
    <property type="match status" value="1"/>
</dbReference>
<dbReference type="Pfam" id="PF08713">
    <property type="entry name" value="DNA_alkylation"/>
    <property type="match status" value="1"/>
</dbReference>
<name>A0A5S3XIE9_9GAMM</name>
<evidence type="ECO:0000313" key="3">
    <source>
        <dbReference type="Proteomes" id="UP000305730"/>
    </source>
</evidence>
<sequence>MQCYVGVLKDALLQHATIEKAQASQRFFTHEVCCMGVNAADIKKVVSEFHMAHKGLCANEVLAITEALLAQAHYNEEVLTAFGLINKYVKRHYDDNLLARFEYWLEHYTTNWSTVDDLCIKTIYLFLLSRPHLIEKTQHWRYSEVSWCRRASNVVWVKFIHRPIANAVYRLDKNLIFDHCDVLLDDPDEFVQKSLGWLLKVTAAHHHDAVVEYIEHNSEQLQRVTLRYAIEKMAPTVRKRLLAR</sequence>
<accession>A0A5S3XIE9</accession>
<dbReference type="RefSeq" id="WP_138597907.1">
    <property type="nucleotide sequence ID" value="NZ_PNCK01000067.1"/>
</dbReference>
<reference evidence="2" key="3">
    <citation type="submission" date="2019-09" db="EMBL/GenBank/DDBJ databases">
        <title>Co-occurence of chitin degradation, pigmentation and bioactivity in marine Pseudoalteromonas.</title>
        <authorList>
            <person name="Sonnenschein E.C."/>
            <person name="Bech P.K."/>
        </authorList>
    </citation>
    <scope>NUCLEOTIDE SEQUENCE</scope>
    <source>
        <strain evidence="2">S2231</strain>
    </source>
</reference>
<comment type="caution">
    <text evidence="2">The sequence shown here is derived from an EMBL/GenBank/DDBJ whole genome shotgun (WGS) entry which is preliminary data.</text>
</comment>
<evidence type="ECO:0000313" key="4">
    <source>
        <dbReference type="Proteomes" id="UP000307706"/>
    </source>
</evidence>
<dbReference type="EMBL" id="PNCL01000146">
    <property type="protein sequence ID" value="TMP53641.1"/>
    <property type="molecule type" value="Genomic_DNA"/>
</dbReference>
<reference evidence="3 4" key="2">
    <citation type="submission" date="2019-06" db="EMBL/GenBank/DDBJ databases">
        <title>Co-occurence of chitin degradation, pigmentation and bioactivity in marine Pseudoalteromonas.</title>
        <authorList>
            <person name="Sonnenschein E.C."/>
            <person name="Bech P.K."/>
        </authorList>
    </citation>
    <scope>NUCLEOTIDE SEQUENCE [LARGE SCALE GENOMIC DNA]</scope>
    <source>
        <strain evidence="4">S2231</strain>
        <strain evidence="1 3">S2233</strain>
    </source>
</reference>
<dbReference type="InterPro" id="IPR014825">
    <property type="entry name" value="DNA_alkylation"/>
</dbReference>
<dbReference type="PANTHER" id="PTHR34070">
    <property type="entry name" value="ARMADILLO-TYPE FOLD"/>
    <property type="match status" value="1"/>
</dbReference>
<dbReference type="Proteomes" id="UP000305730">
    <property type="component" value="Unassembled WGS sequence"/>
</dbReference>
<dbReference type="CDD" id="cd06561">
    <property type="entry name" value="AlkD_like"/>
    <property type="match status" value="1"/>
</dbReference>
<protein>
    <submittedName>
        <fullName evidence="2">DNA alkylation repair protein</fullName>
    </submittedName>
</protein>
<keyword evidence="3" id="KW-1185">Reference proteome</keyword>
<gene>
    <name evidence="2" type="ORF">CWB96_20840</name>
    <name evidence="1" type="ORF">CWB97_16905</name>
</gene>
<proteinExistence type="predicted"/>